<gene>
    <name evidence="2" type="ORF">FNH21_09965</name>
</gene>
<name>A0A7X1NQ98_9MICC</name>
<sequence length="74" mass="8116">MIAGFAVLLTIPIIVRLADGAGNGLDWVFLVMGIGLAGYWVLLALRGRRARRAELDELRRLRDGGTVRLPATRD</sequence>
<dbReference type="EMBL" id="VJXX01000002">
    <property type="protein sequence ID" value="MPY11039.1"/>
    <property type="molecule type" value="Genomic_DNA"/>
</dbReference>
<keyword evidence="3" id="KW-1185">Reference proteome</keyword>
<keyword evidence="1" id="KW-0812">Transmembrane</keyword>
<dbReference type="RefSeq" id="WP_152814742.1">
    <property type="nucleotide sequence ID" value="NZ_VJXX01000002.1"/>
</dbReference>
<accession>A0A7X1NQ98</accession>
<organism evidence="2 3">
    <name type="scientific">Arthrobacter bussei</name>
    <dbReference type="NCBI Taxonomy" id="2594179"/>
    <lineage>
        <taxon>Bacteria</taxon>
        <taxon>Bacillati</taxon>
        <taxon>Actinomycetota</taxon>
        <taxon>Actinomycetes</taxon>
        <taxon>Micrococcales</taxon>
        <taxon>Micrococcaceae</taxon>
        <taxon>Arthrobacter</taxon>
    </lineage>
</organism>
<evidence type="ECO:0000313" key="3">
    <source>
        <dbReference type="Proteomes" id="UP000326464"/>
    </source>
</evidence>
<comment type="caution">
    <text evidence="2">The sequence shown here is derived from an EMBL/GenBank/DDBJ whole genome shotgun (WGS) entry which is preliminary data.</text>
</comment>
<dbReference type="Proteomes" id="UP000326464">
    <property type="component" value="Unassembled WGS sequence"/>
</dbReference>
<protein>
    <submittedName>
        <fullName evidence="2">Uncharacterized protein</fullName>
    </submittedName>
</protein>
<proteinExistence type="predicted"/>
<feature type="transmembrane region" description="Helical" evidence="1">
    <location>
        <begin position="27"/>
        <end position="45"/>
    </location>
</feature>
<keyword evidence="1" id="KW-0472">Membrane</keyword>
<dbReference type="OrthoDB" id="9429644at2"/>
<reference evidence="3" key="1">
    <citation type="submission" date="2019-07" db="EMBL/GenBank/DDBJ databases">
        <title>Arthrobacter KR32 sp. nov., isolated from mountain cheese made of cows milk.</title>
        <authorList>
            <person name="Flegler A."/>
        </authorList>
    </citation>
    <scope>NUCLEOTIDE SEQUENCE [LARGE SCALE GENOMIC DNA]</scope>
    <source>
        <strain evidence="3">KR32</strain>
    </source>
</reference>
<evidence type="ECO:0000313" key="2">
    <source>
        <dbReference type="EMBL" id="MPY11039.1"/>
    </source>
</evidence>
<evidence type="ECO:0000256" key="1">
    <source>
        <dbReference type="SAM" id="Phobius"/>
    </source>
</evidence>
<dbReference type="AlphaFoldDB" id="A0A7X1NQ98"/>
<keyword evidence="1" id="KW-1133">Transmembrane helix</keyword>